<accession>A0A4V1M5P8</accession>
<comment type="caution">
    <text evidence="2">The sequence shown here is derived from an EMBL/GenBank/DDBJ whole genome shotgun (WGS) entry which is preliminary data.</text>
</comment>
<reference evidence="2 3" key="1">
    <citation type="submission" date="2019-01" db="EMBL/GenBank/DDBJ databases">
        <title>Cytophagaceae bacterium strain CAR-16.</title>
        <authorList>
            <person name="Chen W.-M."/>
        </authorList>
    </citation>
    <scope>NUCLEOTIDE SEQUENCE [LARGE SCALE GENOMIC DNA]</scope>
    <source>
        <strain evidence="2 3">CAR-16</strain>
    </source>
</reference>
<protein>
    <submittedName>
        <fullName evidence="2">DUF5103 domain-containing protein</fullName>
    </submittedName>
</protein>
<evidence type="ECO:0000313" key="3">
    <source>
        <dbReference type="Proteomes" id="UP000289455"/>
    </source>
</evidence>
<dbReference type="Proteomes" id="UP000289455">
    <property type="component" value="Unassembled WGS sequence"/>
</dbReference>
<evidence type="ECO:0000313" key="2">
    <source>
        <dbReference type="EMBL" id="RXK52162.1"/>
    </source>
</evidence>
<proteinExistence type="predicted"/>
<name>A0A4V1M5P8_9BACT</name>
<dbReference type="Pfam" id="PF17116">
    <property type="entry name" value="T9SS_plug_1st"/>
    <property type="match status" value="1"/>
</dbReference>
<dbReference type="EMBL" id="SDHY01000001">
    <property type="protein sequence ID" value="RXK52162.1"/>
    <property type="molecule type" value="Genomic_DNA"/>
</dbReference>
<dbReference type="RefSeq" id="WP_129025147.1">
    <property type="nucleotide sequence ID" value="NZ_SDHY01000001.1"/>
</dbReference>
<organism evidence="2 3">
    <name type="scientific">Aquirufa rosea</name>
    <dbReference type="NCBI Taxonomy" id="2509241"/>
    <lineage>
        <taxon>Bacteria</taxon>
        <taxon>Pseudomonadati</taxon>
        <taxon>Bacteroidota</taxon>
        <taxon>Cytophagia</taxon>
        <taxon>Cytophagales</taxon>
        <taxon>Flectobacillaceae</taxon>
        <taxon>Aquirufa</taxon>
    </lineage>
</organism>
<dbReference type="InterPro" id="IPR031345">
    <property type="entry name" value="T9SS_Plug_N"/>
</dbReference>
<sequence length="412" mass="47956">MLNRIFFSWLCLLLSSITYGQISSKKFKSDIQTILLSKPEEKSILNDNPVIDLSSQGNYQLSFDDLGLKNLNYQLRIIHCQADWQASSLSEIEYLQDFNDVPIRSPRNSFGTKIPYLHYQIPLPKVRISGNYIAMVYAQRNKRDTVFTKRFSVYENAITIAAKISFARPNHLRNTHQAIDLSLLYPNDIMLNSEEGLRIILRKNYQNENYLHKIPRAQINGQERRISFPFYENENVIPGGNEFRLINLSSTQQKMTFVESIRQSDAYTEISTMPEVPQGNYSYIQRPDFDGSFVIDNYENGNSSVASDYIWCLFQLKTEEIPDSKIYVVGGFNQFEKGPLNLMEYDATKQMYTKRILLKQGIYNYLFASSPYHEKLEGNYSQTENTYEVLVYFKKPGDRHDSLLGYQKLIYP</sequence>
<keyword evidence="3" id="KW-1185">Reference proteome</keyword>
<evidence type="ECO:0000259" key="1">
    <source>
        <dbReference type="Pfam" id="PF17116"/>
    </source>
</evidence>
<dbReference type="AlphaFoldDB" id="A0A4V1M5P8"/>
<dbReference type="OrthoDB" id="1522602at2"/>
<feature type="domain" description="Type 9 secretion system plug protein N-terminal" evidence="1">
    <location>
        <begin position="31"/>
        <end position="155"/>
    </location>
</feature>
<gene>
    <name evidence="2" type="ORF">ESB04_00465</name>
</gene>